<dbReference type="RefSeq" id="WP_197005306.1">
    <property type="nucleotide sequence ID" value="NZ_BONS01000025.1"/>
</dbReference>
<name>A0A8J7GGI4_9ACTN</name>
<sequence>MSELIVSDDNFFDQFQHTAFRLEVQPVYLVDSEQALVARFLGGDLTPPWDTQADKTWFDEIRRVTGEGRRIERVRVQPDPPTDYLRWERWAGQWNIEAGETLNYMTPAKARKIGLPIDYDWWLFDSAVLAKMNFNSDGRLLDIENITDAETVLRHCQWRDLAVHYGVPDKPPLAP</sequence>
<dbReference type="Proteomes" id="UP000622552">
    <property type="component" value="Unassembled WGS sequence"/>
</dbReference>
<dbReference type="EMBL" id="JADOUF010000001">
    <property type="protein sequence ID" value="MBG6138564.1"/>
    <property type="molecule type" value="Genomic_DNA"/>
</dbReference>
<comment type="caution">
    <text evidence="2">The sequence shown here is derived from an EMBL/GenBank/DDBJ whole genome shotgun (WGS) entry which is preliminary data.</text>
</comment>
<accession>A0A8J7GGI4</accession>
<evidence type="ECO:0000259" key="1">
    <source>
        <dbReference type="Pfam" id="PF21806"/>
    </source>
</evidence>
<dbReference type="AlphaFoldDB" id="A0A8J7GGI4"/>
<proteinExistence type="predicted"/>
<evidence type="ECO:0000313" key="3">
    <source>
        <dbReference type="Proteomes" id="UP000622552"/>
    </source>
</evidence>
<reference evidence="2" key="1">
    <citation type="submission" date="2020-11" db="EMBL/GenBank/DDBJ databases">
        <title>Sequencing the genomes of 1000 actinobacteria strains.</title>
        <authorList>
            <person name="Klenk H.-P."/>
        </authorList>
    </citation>
    <scope>NUCLEOTIDE SEQUENCE</scope>
    <source>
        <strain evidence="2">DSM 45356</strain>
    </source>
</reference>
<feature type="domain" description="DUF6879" evidence="1">
    <location>
        <begin position="9"/>
        <end position="168"/>
    </location>
</feature>
<evidence type="ECO:0000313" key="2">
    <source>
        <dbReference type="EMBL" id="MBG6138564.1"/>
    </source>
</evidence>
<dbReference type="Pfam" id="PF21806">
    <property type="entry name" value="DUF6879"/>
    <property type="match status" value="1"/>
</dbReference>
<protein>
    <recommendedName>
        <fullName evidence="1">DUF6879 domain-containing protein</fullName>
    </recommendedName>
</protein>
<organism evidence="2 3">
    <name type="scientific">Longispora fulva</name>
    <dbReference type="NCBI Taxonomy" id="619741"/>
    <lineage>
        <taxon>Bacteria</taxon>
        <taxon>Bacillati</taxon>
        <taxon>Actinomycetota</taxon>
        <taxon>Actinomycetes</taxon>
        <taxon>Micromonosporales</taxon>
        <taxon>Micromonosporaceae</taxon>
        <taxon>Longispora</taxon>
    </lineage>
</organism>
<gene>
    <name evidence="2" type="ORF">IW245_004758</name>
</gene>
<dbReference type="InterPro" id="IPR049244">
    <property type="entry name" value="DUF6879"/>
</dbReference>
<keyword evidence="3" id="KW-1185">Reference proteome</keyword>